<evidence type="ECO:0000256" key="1">
    <source>
        <dbReference type="ARBA" id="ARBA00022485"/>
    </source>
</evidence>
<dbReference type="EMBL" id="QEXV01000004">
    <property type="protein sequence ID" value="PWE16967.1"/>
    <property type="molecule type" value="Genomic_DNA"/>
</dbReference>
<evidence type="ECO:0000256" key="4">
    <source>
        <dbReference type="ARBA" id="ARBA00022691"/>
    </source>
</evidence>
<organism evidence="7 8">
    <name type="scientific">Marinicauda salina</name>
    <dbReference type="NCBI Taxonomy" id="2135793"/>
    <lineage>
        <taxon>Bacteria</taxon>
        <taxon>Pseudomonadati</taxon>
        <taxon>Pseudomonadota</taxon>
        <taxon>Alphaproteobacteria</taxon>
        <taxon>Maricaulales</taxon>
        <taxon>Maricaulaceae</taxon>
        <taxon>Marinicauda</taxon>
    </lineage>
</organism>
<feature type="binding site" evidence="6">
    <location>
        <position position="350"/>
    </location>
    <ligand>
        <name>S-adenosyl-L-methionine</name>
        <dbReference type="ChEBI" id="CHEBI:59789"/>
    </ligand>
</feature>
<dbReference type="Proteomes" id="UP000245168">
    <property type="component" value="Unassembled WGS sequence"/>
</dbReference>
<dbReference type="SUPFAM" id="SSF53335">
    <property type="entry name" value="S-adenosyl-L-methionine-dependent methyltransferases"/>
    <property type="match status" value="1"/>
</dbReference>
<dbReference type="OrthoDB" id="9804590at2"/>
<feature type="binding site" evidence="6">
    <location>
        <position position="282"/>
    </location>
    <ligand>
        <name>S-adenosyl-L-methionine</name>
        <dbReference type="ChEBI" id="CHEBI:59789"/>
    </ligand>
</feature>
<dbReference type="InterPro" id="IPR010280">
    <property type="entry name" value="U5_MeTrfase_fam"/>
</dbReference>
<evidence type="ECO:0000313" key="8">
    <source>
        <dbReference type="Proteomes" id="UP000245168"/>
    </source>
</evidence>
<evidence type="ECO:0000256" key="6">
    <source>
        <dbReference type="PROSITE-ProRule" id="PRU01024"/>
    </source>
</evidence>
<gene>
    <name evidence="7" type="ORF">DDZ18_09675</name>
</gene>
<proteinExistence type="inferred from homology"/>
<dbReference type="AlphaFoldDB" id="A0A2U2BSJ2"/>
<reference evidence="8" key="1">
    <citation type="submission" date="2018-05" db="EMBL/GenBank/DDBJ databases">
        <authorList>
            <person name="Liu B.-T."/>
        </authorList>
    </citation>
    <scope>NUCLEOTIDE SEQUENCE [LARGE SCALE GENOMIC DNA]</scope>
    <source>
        <strain evidence="8">WD6-1</strain>
    </source>
</reference>
<feature type="binding site" evidence="6">
    <location>
        <position position="255"/>
    </location>
    <ligand>
        <name>S-adenosyl-L-methionine</name>
        <dbReference type="ChEBI" id="CHEBI:59789"/>
    </ligand>
</feature>
<sequence length="420" mass="44273">MTRRRRKKTPPAETRELTAEAVGARGDAIAPGPVYVPGLLPGETARVEVRGDRGRVVERLSDSPDRVEPFCPIHGRCGGCALQYWRAEVYRDWKRDRVVAALARAGLAAEVGPLLDARGAGRRRLTLHAERRGGAFVFGYAERASDRLVDAADCPVAAEPIRNAFPDLRRLADALAPAKKGRIDIAVAATEGGLDVAVKGVREITLDHRLVAAELAQSGGWARITISGEPVAERAKPFVRCGPAEIVPPPGGFLQATAAGEAALADVALAAVDGAKRVIDLYAGSGAFALRLAEHAPVLAVEGDAEALAALRAAADHTQGIKPVETMKRDLALEPLASTELEGADLVVLDPPRSGAREQAERLADSAVPRIVSVSCNPATFARDAAILVEGGYSMGEVTPVDQFAWTGHVECAAVFERAG</sequence>
<evidence type="ECO:0000256" key="3">
    <source>
        <dbReference type="ARBA" id="ARBA00022679"/>
    </source>
</evidence>
<keyword evidence="2 6" id="KW-0489">Methyltransferase</keyword>
<protein>
    <submittedName>
        <fullName evidence="7">Class I SAM-dependent RNA methyltransferase</fullName>
    </submittedName>
</protein>
<dbReference type="InterPro" id="IPR012340">
    <property type="entry name" value="NA-bd_OB-fold"/>
</dbReference>
<accession>A0A2U2BSJ2</accession>
<comment type="similarity">
    <text evidence="6">Belongs to the class I-like SAM-binding methyltransferase superfamily. RNA M5U methyltransferase family.</text>
</comment>
<dbReference type="GO" id="GO:0070041">
    <property type="term" value="F:rRNA (uridine-C5-)-methyltransferase activity"/>
    <property type="evidence" value="ECO:0007669"/>
    <property type="project" value="TreeGrafter"/>
</dbReference>
<dbReference type="Gene3D" id="2.40.50.140">
    <property type="entry name" value="Nucleic acid-binding proteins"/>
    <property type="match status" value="1"/>
</dbReference>
<keyword evidence="3 6" id="KW-0808">Transferase</keyword>
<keyword evidence="1" id="KW-0479">Metal-binding</keyword>
<evidence type="ECO:0000313" key="7">
    <source>
        <dbReference type="EMBL" id="PWE16967.1"/>
    </source>
</evidence>
<dbReference type="PANTHER" id="PTHR11061">
    <property type="entry name" value="RNA M5U METHYLTRANSFERASE"/>
    <property type="match status" value="1"/>
</dbReference>
<comment type="caution">
    <text evidence="7">The sequence shown here is derived from an EMBL/GenBank/DDBJ whole genome shotgun (WGS) entry which is preliminary data.</text>
</comment>
<dbReference type="Gene3D" id="3.40.50.150">
    <property type="entry name" value="Vaccinia Virus protein VP39"/>
    <property type="match status" value="1"/>
</dbReference>
<dbReference type="PANTHER" id="PTHR11061:SF49">
    <property type="entry name" value="23S RRNA (URACIL(1939)-C(5))-METHYLTRANSFERASE RLMD"/>
    <property type="match status" value="1"/>
</dbReference>
<name>A0A2U2BSJ2_9PROT</name>
<keyword evidence="4 6" id="KW-0949">S-adenosyl-L-methionine</keyword>
<feature type="binding site" evidence="6">
    <location>
        <position position="302"/>
    </location>
    <ligand>
        <name>S-adenosyl-L-methionine</name>
        <dbReference type="ChEBI" id="CHEBI:59789"/>
    </ligand>
</feature>
<keyword evidence="1" id="KW-0004">4Fe-4S</keyword>
<dbReference type="Pfam" id="PF05958">
    <property type="entry name" value="tRNA_U5-meth_tr"/>
    <property type="match status" value="1"/>
</dbReference>
<keyword evidence="5" id="KW-0411">Iron-sulfur</keyword>
<feature type="active site" description="Nucleophile" evidence="6">
    <location>
        <position position="376"/>
    </location>
</feature>
<dbReference type="GO" id="GO:0051539">
    <property type="term" value="F:4 iron, 4 sulfur cluster binding"/>
    <property type="evidence" value="ECO:0007669"/>
    <property type="project" value="UniProtKB-KW"/>
</dbReference>
<keyword evidence="8" id="KW-1185">Reference proteome</keyword>
<dbReference type="GO" id="GO:0070475">
    <property type="term" value="P:rRNA base methylation"/>
    <property type="evidence" value="ECO:0007669"/>
    <property type="project" value="TreeGrafter"/>
</dbReference>
<dbReference type="RefSeq" id="WP_109253191.1">
    <property type="nucleotide sequence ID" value="NZ_QEXV01000004.1"/>
</dbReference>
<evidence type="ECO:0000256" key="2">
    <source>
        <dbReference type="ARBA" id="ARBA00022603"/>
    </source>
</evidence>
<keyword evidence="1" id="KW-0408">Iron</keyword>
<dbReference type="InterPro" id="IPR029063">
    <property type="entry name" value="SAM-dependent_MTases_sf"/>
</dbReference>
<dbReference type="Gene3D" id="2.40.50.1070">
    <property type="match status" value="1"/>
</dbReference>
<evidence type="ECO:0000256" key="5">
    <source>
        <dbReference type="ARBA" id="ARBA00023014"/>
    </source>
</evidence>
<dbReference type="PROSITE" id="PS51687">
    <property type="entry name" value="SAM_MT_RNA_M5U"/>
    <property type="match status" value="1"/>
</dbReference>